<organism evidence="1 2">
    <name type="scientific">Pyrodictium delaneyi</name>
    <dbReference type="NCBI Taxonomy" id="1273541"/>
    <lineage>
        <taxon>Archaea</taxon>
        <taxon>Thermoproteota</taxon>
        <taxon>Thermoprotei</taxon>
        <taxon>Desulfurococcales</taxon>
        <taxon>Pyrodictiaceae</taxon>
        <taxon>Pyrodictium</taxon>
    </lineage>
</organism>
<evidence type="ECO:0000313" key="1">
    <source>
        <dbReference type="EMBL" id="HIQ24028.1"/>
    </source>
</evidence>
<evidence type="ECO:0000313" key="2">
    <source>
        <dbReference type="Proteomes" id="UP000600071"/>
    </source>
</evidence>
<dbReference type="Pfam" id="PF10049">
    <property type="entry name" value="DUF2283"/>
    <property type="match status" value="1"/>
</dbReference>
<proteinExistence type="predicted"/>
<dbReference type="EMBL" id="DQVR01000068">
    <property type="protein sequence ID" value="HIQ24028.1"/>
    <property type="molecule type" value="Genomic_DNA"/>
</dbReference>
<name>A0A833E9C8_9CREN</name>
<comment type="caution">
    <text evidence="1">The sequence shown here is derived from an EMBL/GenBank/DDBJ whole genome shotgun (WGS) entry which is preliminary data.</text>
</comment>
<gene>
    <name evidence="1" type="ORF">EYH50_03170</name>
</gene>
<dbReference type="AlphaFoldDB" id="A0A833E9C8"/>
<protein>
    <submittedName>
        <fullName evidence="1">DUF2283 domain-containing protein</fullName>
    </submittedName>
</protein>
<dbReference type="Proteomes" id="UP000600071">
    <property type="component" value="Unassembled WGS sequence"/>
</dbReference>
<reference evidence="1" key="1">
    <citation type="journal article" date="2020" name="ISME J.">
        <title>Gammaproteobacteria mediating utilization of methyl-, sulfur- and petroleum organic compounds in deep ocean hydrothermal plumes.</title>
        <authorList>
            <person name="Zhou Z."/>
            <person name="Liu Y."/>
            <person name="Pan J."/>
            <person name="Cron B.R."/>
            <person name="Toner B.M."/>
            <person name="Anantharaman K."/>
            <person name="Breier J.A."/>
            <person name="Dick G.J."/>
            <person name="Li M."/>
        </authorList>
    </citation>
    <scope>NUCLEOTIDE SEQUENCE</scope>
    <source>
        <strain evidence="1">SZUA-1523</strain>
    </source>
</reference>
<dbReference type="InterPro" id="IPR019270">
    <property type="entry name" value="DUF2283"/>
</dbReference>
<accession>A0A833E9C8</accession>
<sequence>MQEQGQQEEAKRKSFCIEDVEKIWIEYDRQSDILYIHFGDIDEEADEAILTENDIIVRVKGNKILTISIMDFSRKTELD</sequence>